<accession>A0A9E5JTD1</accession>
<name>A0A9E5JTD1_9GAMM</name>
<dbReference type="Gene3D" id="3.30.700.10">
    <property type="entry name" value="Glycoprotein, Type 4 Pilin"/>
    <property type="match status" value="1"/>
</dbReference>
<dbReference type="Pfam" id="PF07963">
    <property type="entry name" value="N_methyl"/>
    <property type="match status" value="1"/>
</dbReference>
<organism evidence="2 3">
    <name type="scientific">Pseudomaricurvus hydrocarbonicus</name>
    <dbReference type="NCBI Taxonomy" id="1470433"/>
    <lineage>
        <taxon>Bacteria</taxon>
        <taxon>Pseudomonadati</taxon>
        <taxon>Pseudomonadota</taxon>
        <taxon>Gammaproteobacteria</taxon>
        <taxon>Cellvibrionales</taxon>
        <taxon>Cellvibrionaceae</taxon>
        <taxon>Pseudomaricurvus</taxon>
    </lineage>
</organism>
<reference evidence="2" key="1">
    <citation type="submission" date="2020-03" db="EMBL/GenBank/DDBJ databases">
        <authorList>
            <person name="Guo F."/>
        </authorList>
    </citation>
    <scope>NUCLEOTIDE SEQUENCE</scope>
    <source>
        <strain evidence="2">JCM 30134</strain>
    </source>
</reference>
<evidence type="ECO:0000313" key="2">
    <source>
        <dbReference type="EMBL" id="NHO64954.1"/>
    </source>
</evidence>
<dbReference type="GO" id="GO:0043683">
    <property type="term" value="P:type IV pilus assembly"/>
    <property type="evidence" value="ECO:0007669"/>
    <property type="project" value="InterPro"/>
</dbReference>
<dbReference type="InterPro" id="IPR012902">
    <property type="entry name" value="N_methyl_site"/>
</dbReference>
<dbReference type="Proteomes" id="UP000787472">
    <property type="component" value="Unassembled WGS sequence"/>
</dbReference>
<dbReference type="AlphaFoldDB" id="A0A9E5JTD1"/>
<protein>
    <submittedName>
        <fullName evidence="2">Type IV pilin protein</fullName>
    </submittedName>
</protein>
<comment type="caution">
    <text evidence="2">The sequence shown here is derived from an EMBL/GenBank/DDBJ whole genome shotgun (WGS) entry which is preliminary data.</text>
</comment>
<dbReference type="PROSITE" id="PS00409">
    <property type="entry name" value="PROKAR_NTER_METHYL"/>
    <property type="match status" value="1"/>
</dbReference>
<sequence>MRRETGFTLIELMIVVAIIAVLSSIAIPSYQNYVQKSNRSVARGALLEVAGRQEQFFVNNNQYATLLTQLGYDATTVGLSSEAETVGAGSGVYNLSFSATPTATTFTVQAVPTNQQSGDTTCETLTLNNLGVKTESGSGSVSDCW</sequence>
<feature type="transmembrane region" description="Helical" evidence="1">
    <location>
        <begin position="12"/>
        <end position="30"/>
    </location>
</feature>
<dbReference type="Pfam" id="PF16732">
    <property type="entry name" value="ComP_DUS"/>
    <property type="match status" value="1"/>
</dbReference>
<dbReference type="InterPro" id="IPR045584">
    <property type="entry name" value="Pilin-like"/>
</dbReference>
<dbReference type="PANTHER" id="PTHR30093:SF47">
    <property type="entry name" value="TYPE IV PILUS NON-CORE MINOR PILIN PILE"/>
    <property type="match status" value="1"/>
</dbReference>
<keyword evidence="3" id="KW-1185">Reference proteome</keyword>
<proteinExistence type="predicted"/>
<dbReference type="SUPFAM" id="SSF54523">
    <property type="entry name" value="Pili subunits"/>
    <property type="match status" value="1"/>
</dbReference>
<evidence type="ECO:0000313" key="3">
    <source>
        <dbReference type="Proteomes" id="UP000787472"/>
    </source>
</evidence>
<gene>
    <name evidence="2" type="ORF">G8770_05290</name>
</gene>
<keyword evidence="1" id="KW-1133">Transmembrane helix</keyword>
<keyword evidence="1" id="KW-0812">Transmembrane</keyword>
<dbReference type="EMBL" id="JAAONZ010000003">
    <property type="protein sequence ID" value="NHO64954.1"/>
    <property type="molecule type" value="Genomic_DNA"/>
</dbReference>
<evidence type="ECO:0000256" key="1">
    <source>
        <dbReference type="SAM" id="Phobius"/>
    </source>
</evidence>
<dbReference type="PANTHER" id="PTHR30093">
    <property type="entry name" value="GENERAL SECRETION PATHWAY PROTEIN G"/>
    <property type="match status" value="1"/>
</dbReference>
<keyword evidence="1" id="KW-0472">Membrane</keyword>
<dbReference type="NCBIfam" id="TIGR02532">
    <property type="entry name" value="IV_pilin_GFxxxE"/>
    <property type="match status" value="1"/>
</dbReference>
<dbReference type="RefSeq" id="WP_167182788.1">
    <property type="nucleotide sequence ID" value="NZ_JAAONZ010000003.1"/>
</dbReference>
<dbReference type="InterPro" id="IPR031982">
    <property type="entry name" value="PilE-like"/>
</dbReference>